<comment type="caution">
    <text evidence="1">The sequence shown here is derived from an EMBL/GenBank/DDBJ whole genome shotgun (WGS) entry which is preliminary data.</text>
</comment>
<dbReference type="STRING" id="333140.AWW68_06165"/>
<accession>A0A150XHZ2</accession>
<dbReference type="EMBL" id="LRPC01000001">
    <property type="protein sequence ID" value="KYG78348.1"/>
    <property type="molecule type" value="Genomic_DNA"/>
</dbReference>
<protein>
    <submittedName>
        <fullName evidence="1">Uncharacterized protein</fullName>
    </submittedName>
</protein>
<sequence length="293" mass="33510">MRLKYLTCFLFILLAQEAFGQIIIRGRVIASDDGLPLPHVAVFSDSIKNGTLTNIHGEFDIQMELGDILIFDFIGFERQKIQIKENKFYEVILVPDCIIDHFDNKLLHFGSGLDLANDQFGLSMDYTSRFQLPIDLKASASYYWNSQSSNLNTNLSILDIVHSCEFELEANFRYQAVDIDNYKFQNSTASIEPRFDLWAPSIGFGINQFQNEGSLSSNAGILVGLKREIFIGRKYIPISLSTTFWQNKPEVNISAEYYFFRNIRFKVGYQGYGDFNSIIGSLGINIRTWTKAF</sequence>
<gene>
    <name evidence="1" type="ORF">AWW68_06165</name>
</gene>
<reference evidence="1 2" key="1">
    <citation type="submission" date="2016-01" db="EMBL/GenBank/DDBJ databases">
        <title>Genome sequencing of Roseivirga spongicola UST030701-084.</title>
        <authorList>
            <person name="Selvaratnam C."/>
            <person name="Thevarajoo S."/>
            <person name="Goh K.M."/>
            <person name="Ee R."/>
            <person name="Chan K.-G."/>
            <person name="Chong C.S."/>
        </authorList>
    </citation>
    <scope>NUCLEOTIDE SEQUENCE [LARGE SCALE GENOMIC DNA]</scope>
    <source>
        <strain evidence="1 2">UST030701-084</strain>
    </source>
</reference>
<evidence type="ECO:0000313" key="1">
    <source>
        <dbReference type="EMBL" id="KYG78348.1"/>
    </source>
</evidence>
<dbReference type="Pfam" id="PF13715">
    <property type="entry name" value="CarbopepD_reg_2"/>
    <property type="match status" value="1"/>
</dbReference>
<dbReference type="SUPFAM" id="SSF49464">
    <property type="entry name" value="Carboxypeptidase regulatory domain-like"/>
    <property type="match status" value="1"/>
</dbReference>
<keyword evidence="2" id="KW-1185">Reference proteome</keyword>
<proteinExistence type="predicted"/>
<dbReference type="Proteomes" id="UP000075606">
    <property type="component" value="Unassembled WGS sequence"/>
</dbReference>
<dbReference type="RefSeq" id="WP_068217925.1">
    <property type="nucleotide sequence ID" value="NZ_CP139724.1"/>
</dbReference>
<evidence type="ECO:0000313" key="2">
    <source>
        <dbReference type="Proteomes" id="UP000075606"/>
    </source>
</evidence>
<dbReference type="InterPro" id="IPR008969">
    <property type="entry name" value="CarboxyPept-like_regulatory"/>
</dbReference>
<dbReference type="OrthoDB" id="1115630at2"/>
<dbReference type="AlphaFoldDB" id="A0A150XHZ2"/>
<name>A0A150XHZ2_9BACT</name>
<organism evidence="1 2">
    <name type="scientific">Roseivirga spongicola</name>
    <dbReference type="NCBI Taxonomy" id="333140"/>
    <lineage>
        <taxon>Bacteria</taxon>
        <taxon>Pseudomonadati</taxon>
        <taxon>Bacteroidota</taxon>
        <taxon>Cytophagia</taxon>
        <taxon>Cytophagales</taxon>
        <taxon>Roseivirgaceae</taxon>
        <taxon>Roseivirga</taxon>
    </lineage>
</organism>